<evidence type="ECO:0000256" key="4">
    <source>
        <dbReference type="ARBA" id="ARBA00022842"/>
    </source>
</evidence>
<protein>
    <submittedName>
        <fullName evidence="6">HAD family phosphatase</fullName>
    </submittedName>
</protein>
<dbReference type="Proteomes" id="UP001501577">
    <property type="component" value="Unassembled WGS sequence"/>
</dbReference>
<dbReference type="NCBIfam" id="TIGR01509">
    <property type="entry name" value="HAD-SF-IA-v3"/>
    <property type="match status" value="1"/>
</dbReference>
<dbReference type="SUPFAM" id="SSF56784">
    <property type="entry name" value="HAD-like"/>
    <property type="match status" value="1"/>
</dbReference>
<dbReference type="InterPro" id="IPR036412">
    <property type="entry name" value="HAD-like_sf"/>
</dbReference>
<dbReference type="SFLD" id="SFLDS00003">
    <property type="entry name" value="Haloacid_Dehalogenase"/>
    <property type="match status" value="1"/>
</dbReference>
<keyword evidence="7" id="KW-1185">Reference proteome</keyword>
<organism evidence="6 7">
    <name type="scientific">Tetragenococcus solitarius</name>
    <dbReference type="NCBI Taxonomy" id="71453"/>
    <lineage>
        <taxon>Bacteria</taxon>
        <taxon>Bacillati</taxon>
        <taxon>Bacillota</taxon>
        <taxon>Bacilli</taxon>
        <taxon>Lactobacillales</taxon>
        <taxon>Enterococcaceae</taxon>
        <taxon>Tetragenococcus</taxon>
    </lineage>
</organism>
<dbReference type="InterPro" id="IPR006439">
    <property type="entry name" value="HAD-SF_hydro_IA"/>
</dbReference>
<dbReference type="SFLD" id="SFLDG01129">
    <property type="entry name" value="C1.5:_HAD__Beta-PGM__Phosphata"/>
    <property type="match status" value="1"/>
</dbReference>
<keyword evidence="4" id="KW-0460">Magnesium</keyword>
<dbReference type="InterPro" id="IPR041492">
    <property type="entry name" value="HAD_2"/>
</dbReference>
<dbReference type="InterPro" id="IPR023214">
    <property type="entry name" value="HAD_sf"/>
</dbReference>
<name>A0ABN3XZG9_9ENTE</name>
<evidence type="ECO:0000313" key="6">
    <source>
        <dbReference type="EMBL" id="GAA3007933.1"/>
    </source>
</evidence>
<dbReference type="InterPro" id="IPR023198">
    <property type="entry name" value="PGP-like_dom2"/>
</dbReference>
<dbReference type="Gene3D" id="3.40.50.1000">
    <property type="entry name" value="HAD superfamily/HAD-like"/>
    <property type="match status" value="1"/>
</dbReference>
<gene>
    <name evidence="6" type="ORF">GCM10019998_00010</name>
</gene>
<evidence type="ECO:0000256" key="1">
    <source>
        <dbReference type="ARBA" id="ARBA00001946"/>
    </source>
</evidence>
<comment type="similarity">
    <text evidence="2">Belongs to the HAD-like hydrolase superfamily. CbbY/CbbZ/Gph/YieH family.</text>
</comment>
<dbReference type="PANTHER" id="PTHR46193">
    <property type="entry name" value="6-PHOSPHOGLUCONATE PHOSPHATASE"/>
    <property type="match status" value="1"/>
</dbReference>
<keyword evidence="5" id="KW-0119">Carbohydrate metabolism</keyword>
<dbReference type="Gene3D" id="1.10.150.240">
    <property type="entry name" value="Putative phosphatase, domain 2"/>
    <property type="match status" value="1"/>
</dbReference>
<evidence type="ECO:0000256" key="2">
    <source>
        <dbReference type="ARBA" id="ARBA00006171"/>
    </source>
</evidence>
<comment type="cofactor">
    <cofactor evidence="1">
        <name>Mg(2+)</name>
        <dbReference type="ChEBI" id="CHEBI:18420"/>
    </cofactor>
</comment>
<dbReference type="InterPro" id="IPR051600">
    <property type="entry name" value="Beta-PGM-like"/>
</dbReference>
<dbReference type="EMBL" id="BAAAXQ010000001">
    <property type="protein sequence ID" value="GAA3007933.1"/>
    <property type="molecule type" value="Genomic_DNA"/>
</dbReference>
<dbReference type="PANTHER" id="PTHR46193:SF18">
    <property type="entry name" value="HEXITOL PHOSPHATASE B"/>
    <property type="match status" value="1"/>
</dbReference>
<evidence type="ECO:0000313" key="7">
    <source>
        <dbReference type="Proteomes" id="UP001501577"/>
    </source>
</evidence>
<accession>A0ABN3XZG9</accession>
<sequence>MQSVIFDFNGTLFKDSELHECAWQKFIQELIGRKFTEAEFDQIHGRTNHLNMEAILGKKLTNKESAVLSEKKEAIYRQLVLKNQHPHLIEGVTDYFDFLIERRQPMNIATASPKVNLDFYFELFHLEKWFDYKQVVYNDSLLESKPAPDFYVQAALNVGTDPKESIIFEDSPIGLQGAYNAQANQIIAIATDNNYEKLEKTGVVDFIIDDFTDPRIKKILPKFQV</sequence>
<evidence type="ECO:0000256" key="5">
    <source>
        <dbReference type="ARBA" id="ARBA00023277"/>
    </source>
</evidence>
<keyword evidence="3" id="KW-0479">Metal-binding</keyword>
<reference evidence="6 7" key="1">
    <citation type="journal article" date="2019" name="Int. J. Syst. Evol. Microbiol.">
        <title>The Global Catalogue of Microorganisms (GCM) 10K type strain sequencing project: providing services to taxonomists for standard genome sequencing and annotation.</title>
        <authorList>
            <consortium name="The Broad Institute Genomics Platform"/>
            <consortium name="The Broad Institute Genome Sequencing Center for Infectious Disease"/>
            <person name="Wu L."/>
            <person name="Ma J."/>
        </authorList>
    </citation>
    <scope>NUCLEOTIDE SEQUENCE [LARGE SCALE GENOMIC DNA]</scope>
    <source>
        <strain evidence="6 7">JCM 8736</strain>
    </source>
</reference>
<evidence type="ECO:0000256" key="3">
    <source>
        <dbReference type="ARBA" id="ARBA00022723"/>
    </source>
</evidence>
<comment type="caution">
    <text evidence="6">The sequence shown here is derived from an EMBL/GenBank/DDBJ whole genome shotgun (WGS) entry which is preliminary data.</text>
</comment>
<proteinExistence type="inferred from homology"/>
<dbReference type="Pfam" id="PF13419">
    <property type="entry name" value="HAD_2"/>
    <property type="match status" value="1"/>
</dbReference>